<sequence length="72" mass="8408">MSDEIRRNFTIPENHTLEQVSMEWKGARKGRDDDEYSYRQLDENGQVVATYTEIHSTSTFPPFTTHISVTKD</sequence>
<accession>A0ABS0S8C8</accession>
<protein>
    <submittedName>
        <fullName evidence="1">Uncharacterized protein</fullName>
    </submittedName>
</protein>
<proteinExistence type="predicted"/>
<organism evidence="1 2">
    <name type="scientific">Pectobacterium parmentieri</name>
    <dbReference type="NCBI Taxonomy" id="1905730"/>
    <lineage>
        <taxon>Bacteria</taxon>
        <taxon>Pseudomonadati</taxon>
        <taxon>Pseudomonadota</taxon>
        <taxon>Gammaproteobacteria</taxon>
        <taxon>Enterobacterales</taxon>
        <taxon>Pectobacteriaceae</taxon>
        <taxon>Pectobacterium</taxon>
    </lineage>
</organism>
<evidence type="ECO:0000313" key="1">
    <source>
        <dbReference type="EMBL" id="MBI0557508.1"/>
    </source>
</evidence>
<dbReference type="EMBL" id="WABS01000133">
    <property type="protein sequence ID" value="MBI0557508.1"/>
    <property type="molecule type" value="Genomic_DNA"/>
</dbReference>
<comment type="caution">
    <text evidence="1">The sequence shown here is derived from an EMBL/GenBank/DDBJ whole genome shotgun (WGS) entry which is preliminary data.</text>
</comment>
<dbReference type="RefSeq" id="WP_198339515.1">
    <property type="nucleotide sequence ID" value="NZ_JBBBPJ010000368.1"/>
</dbReference>
<reference evidence="2" key="1">
    <citation type="submission" date="2023-07" db="EMBL/GenBank/DDBJ databases">
        <title>Identification of Pectobacterium versatile causing blackleg of potato from New York State with a whole genome sequencing approach.</title>
        <authorList>
            <person name="Ma X."/>
            <person name="Swingle B."/>
        </authorList>
    </citation>
    <scope>NUCLEOTIDE SEQUENCE [LARGE SCALE GENOMIC DNA]</scope>
    <source>
        <strain evidence="2">NY1588A</strain>
    </source>
</reference>
<dbReference type="Proteomes" id="UP001194579">
    <property type="component" value="Unassembled WGS sequence"/>
</dbReference>
<evidence type="ECO:0000313" key="2">
    <source>
        <dbReference type="Proteomes" id="UP001194579"/>
    </source>
</evidence>
<name>A0ABS0S8C8_PECPM</name>
<gene>
    <name evidence="1" type="ORF">F6Q06_24115</name>
</gene>
<keyword evidence="2" id="KW-1185">Reference proteome</keyword>